<keyword evidence="4 10" id="KW-0808">Transferase</keyword>
<evidence type="ECO:0000259" key="9">
    <source>
        <dbReference type="Pfam" id="PF13231"/>
    </source>
</evidence>
<evidence type="ECO:0000313" key="11">
    <source>
        <dbReference type="Proteomes" id="UP001438953"/>
    </source>
</evidence>
<feature type="transmembrane region" description="Helical" evidence="8">
    <location>
        <begin position="103"/>
        <end position="121"/>
    </location>
</feature>
<sequence length="475" mass="52081">MSLLNKSPIWLSLFGLYFAVQATLRILLGDRLNIDEAEAFLWAQGWSWGYGPQPPLYIWLQRLVFLLTGPSVAGLAILKALTLWATFALSFALMRRWVPPTRIWMAGLATLMLFWLPELVWESQRIRTHNVTVTIAALAFFWALLRLRERPSLGNYAALGLIAGLGLLTKWSFAPLLLAGFGSLLLSAGGRRLLRDRKALLWLVLPLAICLPTFSWIARHAAVALASADKLDFEGGQGPLVSSGLFLTSTATSVLTFLALPVLVLGAFALSTLHKPTRHDAGESGPLRRTEQGVVLGIVGLTLMLILAGGLLSGATELRLRWLLPILVILVPMAALWVLDRLGRRRRIGLVAATLCLPVLLCVAMGVMLKTDPPFKSLDLDGLQEALAAENLTGTVLAKEIIAGNMALRFPELTWHDPATQLVRPCPEGPFWLLGLAEDPAVMAYLEFCQRRPSPMDAIALPHDHAFTLYQALPH</sequence>
<feature type="transmembrane region" description="Helical" evidence="8">
    <location>
        <begin position="157"/>
        <end position="187"/>
    </location>
</feature>
<reference evidence="10 11" key="1">
    <citation type="submission" date="2024-06" db="EMBL/GenBank/DDBJ databases">
        <title>Thioclava kandeliae sp. nov. from a rhizosphere soil sample of Kandelia candel in a mangrove.</title>
        <authorList>
            <person name="Mu T."/>
        </authorList>
    </citation>
    <scope>NUCLEOTIDE SEQUENCE [LARGE SCALE GENOMIC DNA]</scope>
    <source>
        <strain evidence="10 11">CPCC 100088</strain>
    </source>
</reference>
<feature type="transmembrane region" description="Helical" evidence="8">
    <location>
        <begin position="322"/>
        <end position="339"/>
    </location>
</feature>
<comment type="subcellular location">
    <subcellularLocation>
        <location evidence="1">Cell membrane</location>
        <topology evidence="1">Multi-pass membrane protein</topology>
    </subcellularLocation>
</comment>
<keyword evidence="11" id="KW-1185">Reference proteome</keyword>
<feature type="transmembrane region" description="Helical" evidence="8">
    <location>
        <begin position="199"/>
        <end position="218"/>
    </location>
</feature>
<comment type="caution">
    <text evidence="10">The sequence shown here is derived from an EMBL/GenBank/DDBJ whole genome shotgun (WGS) entry which is preliminary data.</text>
</comment>
<dbReference type="InterPro" id="IPR050297">
    <property type="entry name" value="LipidA_mod_glycosyltrf_83"/>
</dbReference>
<organism evidence="10 11">
    <name type="scientific">Thioclava kandeliae</name>
    <dbReference type="NCBI Taxonomy" id="3070818"/>
    <lineage>
        <taxon>Bacteria</taxon>
        <taxon>Pseudomonadati</taxon>
        <taxon>Pseudomonadota</taxon>
        <taxon>Alphaproteobacteria</taxon>
        <taxon>Rhodobacterales</taxon>
        <taxon>Paracoccaceae</taxon>
        <taxon>Thioclava</taxon>
    </lineage>
</organism>
<name>A0ABV1SDK0_9RHOB</name>
<feature type="domain" description="Glycosyltransferase RgtA/B/C/D-like" evidence="9">
    <location>
        <begin position="53"/>
        <end position="216"/>
    </location>
</feature>
<feature type="transmembrane region" description="Helical" evidence="8">
    <location>
        <begin position="254"/>
        <end position="273"/>
    </location>
</feature>
<evidence type="ECO:0000256" key="2">
    <source>
        <dbReference type="ARBA" id="ARBA00022475"/>
    </source>
</evidence>
<gene>
    <name evidence="10" type="ORF">VSX56_04290</name>
</gene>
<dbReference type="RefSeq" id="WP_350935079.1">
    <property type="nucleotide sequence ID" value="NZ_JAYWLC010000002.1"/>
</dbReference>
<evidence type="ECO:0000256" key="3">
    <source>
        <dbReference type="ARBA" id="ARBA00022676"/>
    </source>
</evidence>
<evidence type="ECO:0000256" key="8">
    <source>
        <dbReference type="SAM" id="Phobius"/>
    </source>
</evidence>
<dbReference type="InterPro" id="IPR038731">
    <property type="entry name" value="RgtA/B/C-like"/>
</dbReference>
<evidence type="ECO:0000313" key="10">
    <source>
        <dbReference type="EMBL" id="MER5170987.1"/>
    </source>
</evidence>
<keyword evidence="6 8" id="KW-1133">Transmembrane helix</keyword>
<keyword evidence="7 8" id="KW-0472">Membrane</keyword>
<dbReference type="PANTHER" id="PTHR33908:SF11">
    <property type="entry name" value="MEMBRANE PROTEIN"/>
    <property type="match status" value="1"/>
</dbReference>
<dbReference type="PANTHER" id="PTHR33908">
    <property type="entry name" value="MANNOSYLTRANSFERASE YKCB-RELATED"/>
    <property type="match status" value="1"/>
</dbReference>
<protein>
    <submittedName>
        <fullName evidence="10">Glycosyltransferase family 39 protein</fullName>
        <ecNumber evidence="10">2.4.-.-</ecNumber>
    </submittedName>
</protein>
<feature type="transmembrane region" description="Helical" evidence="8">
    <location>
        <begin position="128"/>
        <end position="145"/>
    </location>
</feature>
<evidence type="ECO:0000256" key="6">
    <source>
        <dbReference type="ARBA" id="ARBA00022989"/>
    </source>
</evidence>
<evidence type="ECO:0000256" key="5">
    <source>
        <dbReference type="ARBA" id="ARBA00022692"/>
    </source>
</evidence>
<evidence type="ECO:0000256" key="7">
    <source>
        <dbReference type="ARBA" id="ARBA00023136"/>
    </source>
</evidence>
<keyword evidence="5 8" id="KW-0812">Transmembrane</keyword>
<feature type="transmembrane region" description="Helical" evidence="8">
    <location>
        <begin position="63"/>
        <end position="91"/>
    </location>
</feature>
<proteinExistence type="predicted"/>
<feature type="transmembrane region" description="Helical" evidence="8">
    <location>
        <begin position="7"/>
        <end position="28"/>
    </location>
</feature>
<dbReference type="EC" id="2.4.-.-" evidence="10"/>
<feature type="transmembrane region" description="Helical" evidence="8">
    <location>
        <begin position="348"/>
        <end position="369"/>
    </location>
</feature>
<keyword evidence="3 10" id="KW-0328">Glycosyltransferase</keyword>
<evidence type="ECO:0000256" key="4">
    <source>
        <dbReference type="ARBA" id="ARBA00022679"/>
    </source>
</evidence>
<feature type="transmembrane region" description="Helical" evidence="8">
    <location>
        <begin position="294"/>
        <end position="316"/>
    </location>
</feature>
<keyword evidence="2" id="KW-1003">Cell membrane</keyword>
<dbReference type="Pfam" id="PF13231">
    <property type="entry name" value="PMT_2"/>
    <property type="match status" value="1"/>
</dbReference>
<dbReference type="Proteomes" id="UP001438953">
    <property type="component" value="Unassembled WGS sequence"/>
</dbReference>
<evidence type="ECO:0000256" key="1">
    <source>
        <dbReference type="ARBA" id="ARBA00004651"/>
    </source>
</evidence>
<accession>A0ABV1SDK0</accession>
<dbReference type="GO" id="GO:0016757">
    <property type="term" value="F:glycosyltransferase activity"/>
    <property type="evidence" value="ECO:0007669"/>
    <property type="project" value="UniProtKB-KW"/>
</dbReference>
<dbReference type="EMBL" id="JAYWLC010000002">
    <property type="protein sequence ID" value="MER5170987.1"/>
    <property type="molecule type" value="Genomic_DNA"/>
</dbReference>